<accession>X1G4X7</accession>
<dbReference type="EMBL" id="BARU01006999">
    <property type="protein sequence ID" value="GAH39885.1"/>
    <property type="molecule type" value="Genomic_DNA"/>
</dbReference>
<reference evidence="1" key="1">
    <citation type="journal article" date="2014" name="Front. Microbiol.">
        <title>High frequency of phylogenetically diverse reductive dehalogenase-homologous genes in deep subseafloor sedimentary metagenomes.</title>
        <authorList>
            <person name="Kawai M."/>
            <person name="Futagami T."/>
            <person name="Toyoda A."/>
            <person name="Takaki Y."/>
            <person name="Nishi S."/>
            <person name="Hori S."/>
            <person name="Arai W."/>
            <person name="Tsubouchi T."/>
            <person name="Morono Y."/>
            <person name="Uchiyama I."/>
            <person name="Ito T."/>
            <person name="Fujiyama A."/>
            <person name="Inagaki F."/>
            <person name="Takami H."/>
        </authorList>
    </citation>
    <scope>NUCLEOTIDE SEQUENCE</scope>
    <source>
        <strain evidence="1">Expedition CK06-06</strain>
    </source>
</reference>
<name>X1G4X7_9ZZZZ</name>
<dbReference type="AlphaFoldDB" id="X1G4X7"/>
<evidence type="ECO:0000313" key="1">
    <source>
        <dbReference type="EMBL" id="GAH39885.1"/>
    </source>
</evidence>
<organism evidence="1">
    <name type="scientific">marine sediment metagenome</name>
    <dbReference type="NCBI Taxonomy" id="412755"/>
    <lineage>
        <taxon>unclassified sequences</taxon>
        <taxon>metagenomes</taxon>
        <taxon>ecological metagenomes</taxon>
    </lineage>
</organism>
<proteinExistence type="predicted"/>
<gene>
    <name evidence="1" type="ORF">S03H2_13800</name>
</gene>
<comment type="caution">
    <text evidence="1">The sequence shown here is derived from an EMBL/GenBank/DDBJ whole genome shotgun (WGS) entry which is preliminary data.</text>
</comment>
<sequence length="251" mass="26560">MVTPIWPQEGVALNSTGELVANSLGDVANDTLTAAGGIEPETDKIDQAAVDGLGGTAGSLAYIAATIEVDTNKIDEAATTGLTGTHDSLAYRMAEIDRHIHGRERWWGAVAVPDETDAIEANVTRPFAATSGADTWGTAIPIVGTDDVPSIAGDAYWDAHRIMVTDLDDETDTWRFRLIYGTGTSGDAITAGQWTEVMLQSNAVPGNRAGGQPVDIIMRRVASGTKLWAQAWNDTNGEVLSFFLGVHGYEG</sequence>
<protein>
    <submittedName>
        <fullName evidence="1">Uncharacterized protein</fullName>
    </submittedName>
</protein>